<dbReference type="OrthoDB" id="283474at2"/>
<proteinExistence type="predicted"/>
<name>A0A0M6Y6T2_9HYPH</name>
<protein>
    <recommendedName>
        <fullName evidence="4">DUF3124 domain-containing protein</fullName>
    </recommendedName>
</protein>
<organism evidence="2 3">
    <name type="scientific">Roseibium aggregatum</name>
    <dbReference type="NCBI Taxonomy" id="187304"/>
    <lineage>
        <taxon>Bacteria</taxon>
        <taxon>Pseudomonadati</taxon>
        <taxon>Pseudomonadota</taxon>
        <taxon>Alphaproteobacteria</taxon>
        <taxon>Hyphomicrobiales</taxon>
        <taxon>Stappiaceae</taxon>
        <taxon>Roseibium</taxon>
    </lineage>
</organism>
<dbReference type="Pfam" id="PF11322">
    <property type="entry name" value="DUF3124"/>
    <property type="match status" value="1"/>
</dbReference>
<reference evidence="3" key="1">
    <citation type="submission" date="2015-07" db="EMBL/GenBank/DDBJ databases">
        <authorList>
            <person name="Rodrigo-Torres Lidia"/>
            <person name="Arahal R.David."/>
        </authorList>
    </citation>
    <scope>NUCLEOTIDE SEQUENCE [LARGE SCALE GENOMIC DNA]</scope>
    <source>
        <strain evidence="3">CECT 4801</strain>
    </source>
</reference>
<gene>
    <name evidence="2" type="ORF">LAL4801_03855</name>
</gene>
<keyword evidence="3" id="KW-1185">Reference proteome</keyword>
<dbReference type="InterPro" id="IPR021471">
    <property type="entry name" value="DUF3124"/>
</dbReference>
<dbReference type="AlphaFoldDB" id="A0A0M6Y6T2"/>
<dbReference type="RefSeq" id="WP_055658450.1">
    <property type="nucleotide sequence ID" value="NZ_CXST01000002.1"/>
</dbReference>
<dbReference type="EMBL" id="CXST01000002">
    <property type="protein sequence ID" value="CTQ45404.1"/>
    <property type="molecule type" value="Genomic_DNA"/>
</dbReference>
<evidence type="ECO:0000313" key="3">
    <source>
        <dbReference type="Proteomes" id="UP000048926"/>
    </source>
</evidence>
<sequence>MLKRSTCLGLLAGSLLLFQTPMDVQSQDFTEKVLGETIYVPAYSRVFSHPNRSDLLAATLAIHNVDPEATITLQQVDYHNEEGTLLRTLLDAPVDLAPLQSKTVLIPINDTSGGVGANFLLVWSSDSGALSPIAEAIMTSGSGGPGPSFTSRGRVIKRQTAQ</sequence>
<dbReference type="Proteomes" id="UP000048926">
    <property type="component" value="Unassembled WGS sequence"/>
</dbReference>
<evidence type="ECO:0000313" key="2">
    <source>
        <dbReference type="EMBL" id="CTQ45404.1"/>
    </source>
</evidence>
<dbReference type="STRING" id="187304.B0E33_04075"/>
<feature type="region of interest" description="Disordered" evidence="1">
    <location>
        <begin position="141"/>
        <end position="162"/>
    </location>
</feature>
<evidence type="ECO:0000256" key="1">
    <source>
        <dbReference type="SAM" id="MobiDB-lite"/>
    </source>
</evidence>
<accession>A0A0M6Y6T2</accession>
<evidence type="ECO:0008006" key="4">
    <source>
        <dbReference type="Google" id="ProtNLM"/>
    </source>
</evidence>